<gene>
    <name evidence="7" type="ORF">ACFOD6_01015</name>
</gene>
<dbReference type="SMART" id="SM01419">
    <property type="entry name" value="Thiol-ester_cl"/>
    <property type="match status" value="1"/>
</dbReference>
<dbReference type="Pfam" id="PF00207">
    <property type="entry name" value="A2M"/>
    <property type="match status" value="1"/>
</dbReference>
<keyword evidence="3" id="KW-0677">Repeat</keyword>
<dbReference type="CDD" id="cd01100">
    <property type="entry name" value="APPLE_Factor_XI_like"/>
    <property type="match status" value="1"/>
</dbReference>
<dbReference type="InterPro" id="IPR011626">
    <property type="entry name" value="Alpha-macroglobulin_TED"/>
</dbReference>
<evidence type="ECO:0000313" key="8">
    <source>
        <dbReference type="Proteomes" id="UP001595445"/>
    </source>
</evidence>
<dbReference type="Pfam" id="PF01835">
    <property type="entry name" value="MG2"/>
    <property type="match status" value="1"/>
</dbReference>
<name>A0ABV7DPE4_9RHOB</name>
<dbReference type="SMART" id="SM01359">
    <property type="entry name" value="A2M_N_2"/>
    <property type="match status" value="1"/>
</dbReference>
<dbReference type="InterPro" id="IPR049120">
    <property type="entry name" value="A2M_bMG2"/>
</dbReference>
<sequence>MRWFLQVAVAALIGFSGMAGAQELIPERRVVVAQDQDLPGGDIASVFDTTIEACERACLTNARCTAYVFNSRNGSCFVKSGPGEGAFFAGAWSAQVIEADARVMAGAAERRKELAFLQDWDVTPALEQAQGLGRLYPTGPWTAEEHLAEAAAGEGRGDWAAAAASTGAALNLTDDAATWGEFARRQLEAAKADQNQQYYWLAQALSASVNGYLRAENPALRHTILVTMAEVLERSGRGSDTVQALRLAQSLQERVDTAALLDDAIGKYGFRISETVVQSDLARPRICATFSEDLVASGVDYSTFVQLKDPGLTVENGGWRQLCVAGLEHGRRYSVTFREGLPAADGQTMAKSVEITQYVRDRAPGVKFPGRGYVLPKAGDPALPVQTVNTEKLDLTLYRVTDRNLLRSVQDYYFGAPINVYSEEYFADTVGESLWTGQATVAQEVNRDVTTRLPLAEALEGLPAGIYALKAEVPGVDPYTIPPGWQWFVISDLGVTTMSGVDGLHVFVRSLGTAEAKPGMTVELLNRANTVLGTATTDDQGYARFDAGLTRGSGGSAPAMVVVKDADKDIAFLSLTDPEFDLSDRGVEGREAAPPVDVFVTTDRGAYRAGETVYVTALARDAEQAAVEGLPLTAVLKRPDGVEYSRQLVEDQGAGGHVFNLPIAGSAPRGVWRLEMFADLEAPALSSKTFLVEDFLPERIDFDLTLPEEPLYVGRDSSVDLNVAARYLFGAPGAGLAIEGEVLLRAAEGLEAFPGYVFGRHDQPFSAQMESLNGAETDEAGNAVLPVYLPMIEDPHRPLEARVTVRVAEGSGRPVERQVVKAVTSADPIIGVKPMFDGVAPEGGEARFQIMAVQDGAMAGLPVKWTVSRVEYDYQWYQSFGSWNWEPVVSRSIVAEGESDLGAAPVEIAADVTWGTYEILVERRDGGKAATSMEFYAGWYAPADASATPDTLELSLDKPAYKPGETATLRIVPRAAGTALVTVLSNRLVAMQAVEVKEGESLIQLPVTDDWGAGVYVTASVLRPMDVAAGRNPARALGLTHASIDPGARALKATVEVPAEAAPRGPLEVAVKVDGVTAGETAYVTIAAVDVGILNLTGFEAPDPQGHYFGQRRLGVGIRDIYGRLIDGLNGATGEVRSGGDAGAQARLQAPPPTEELVAYFTGPVEVGADGYARVSFDLPSFNGTVKVMAVAWSKTGVGQASADVLVRDPVVVTASVPRFLSPGDRSRLLLEVVHATGPSGRMSLDVVANGLTLGEVPSGFDLGDKAKAVFEVPVTAGAVGIQTIDVSLTTPDGKVLKKTLTVPVQVNDPEIARISRVELAGGQSFTFDGDVFAGLVAGSGKATMAVGPIARLNAPGLLAALDRYPYGCTEQMTSQAMPLLYFDEVARVMELKGAEDLQKRIDEAVVEILANQSSTGGFGLWGPGEGDFWLDAYVTDFLSRAKAQGYRVPELAFRNALANLRNQVNYAPDFSAETNGGGEALAYALMVLAREGAAAIGDLRYYADVKGDDFATPLAMAQLGAGLASYGDQARADAMFRKAAAKLEALGPEEGQVWRVDYGTRYRDAAALLTLAVEAGSQAVDREALTDRIAVQSGQLSTQEATWALMAANALIDRPGAEGITIDGQPADGPLVRVLDAGAVTPVVVKNGGADTTVTVTTYGVPSQPEPAGGNGYAITRSYYTLSGEPVALDKVAAGTRLVTVLEVTPFAYGEARLIVSDPLPAGFEIDNPNLITAGSTSELGWLDALQDVTHSEFRQDRFVTAVDWSSDQSFRLAYMVRAVSPGTFHHPAASVEDMYRPDFRARSETGAVTITK</sequence>
<dbReference type="InterPro" id="IPR021868">
    <property type="entry name" value="Alpha_2_Macroglob_MG3"/>
</dbReference>
<evidence type="ECO:0000256" key="4">
    <source>
        <dbReference type="ARBA" id="ARBA00023157"/>
    </source>
</evidence>
<dbReference type="Pfam" id="PF17973">
    <property type="entry name" value="bMG10"/>
    <property type="match status" value="1"/>
</dbReference>
<dbReference type="Pfam" id="PF17972">
    <property type="entry name" value="bMG5"/>
    <property type="match status" value="1"/>
</dbReference>
<feature type="domain" description="Apple" evidence="6">
    <location>
        <begin position="25"/>
        <end position="101"/>
    </location>
</feature>
<feature type="signal peptide" evidence="5">
    <location>
        <begin position="1"/>
        <end position="21"/>
    </location>
</feature>
<dbReference type="CDD" id="cd02891">
    <property type="entry name" value="A2M_like"/>
    <property type="match status" value="1"/>
</dbReference>
<evidence type="ECO:0000259" key="6">
    <source>
        <dbReference type="PROSITE" id="PS50948"/>
    </source>
</evidence>
<dbReference type="SUPFAM" id="SSF48239">
    <property type="entry name" value="Terpenoid cyclases/Protein prenyltransferases"/>
    <property type="match status" value="1"/>
</dbReference>
<dbReference type="InterPro" id="IPR000177">
    <property type="entry name" value="Apple"/>
</dbReference>
<dbReference type="InterPro" id="IPR011625">
    <property type="entry name" value="A2M_N_BRD"/>
</dbReference>
<comment type="similarity">
    <text evidence="1">Belongs to the protease inhibitor I39 (alpha-2-macroglobulin) family. Bacterial alpha-2-macroglobulin subfamily.</text>
</comment>
<dbReference type="Gene3D" id="1.50.10.20">
    <property type="match status" value="1"/>
</dbReference>
<evidence type="ECO:0000313" key="7">
    <source>
        <dbReference type="EMBL" id="MFC3084616.1"/>
    </source>
</evidence>
<dbReference type="Pfam" id="PF14295">
    <property type="entry name" value="PAN_4"/>
    <property type="match status" value="1"/>
</dbReference>
<evidence type="ECO:0000256" key="2">
    <source>
        <dbReference type="ARBA" id="ARBA00022729"/>
    </source>
</evidence>
<dbReference type="InterPro" id="IPR041462">
    <property type="entry name" value="Bact_A2M_MG6"/>
</dbReference>
<dbReference type="InterPro" id="IPR008930">
    <property type="entry name" value="Terpenoid_cyclase/PrenylTrfase"/>
</dbReference>
<dbReference type="Pfam" id="PF07678">
    <property type="entry name" value="TED_complement"/>
    <property type="match status" value="1"/>
</dbReference>
<dbReference type="InterPro" id="IPR051802">
    <property type="entry name" value="YfhM-like"/>
</dbReference>
<dbReference type="Pfam" id="PF07703">
    <property type="entry name" value="A2M_BRD"/>
    <property type="match status" value="1"/>
</dbReference>
<evidence type="ECO:0000256" key="5">
    <source>
        <dbReference type="SAM" id="SignalP"/>
    </source>
</evidence>
<dbReference type="Proteomes" id="UP001595445">
    <property type="component" value="Unassembled WGS sequence"/>
</dbReference>
<dbReference type="InterPro" id="IPR041203">
    <property type="entry name" value="Bact_A2M_MG5"/>
</dbReference>
<organism evidence="7 8">
    <name type="scientific">Tabrizicola soli</name>
    <dbReference type="NCBI Taxonomy" id="2185115"/>
    <lineage>
        <taxon>Bacteria</taxon>
        <taxon>Pseudomonadati</taxon>
        <taxon>Pseudomonadota</taxon>
        <taxon>Alphaproteobacteria</taxon>
        <taxon>Rhodobacterales</taxon>
        <taxon>Paracoccaceae</taxon>
        <taxon>Tabrizicola</taxon>
    </lineage>
</organism>
<dbReference type="PROSITE" id="PS50948">
    <property type="entry name" value="PAN"/>
    <property type="match status" value="1"/>
</dbReference>
<dbReference type="InterPro" id="IPR041246">
    <property type="entry name" value="Bact_MG10"/>
</dbReference>
<accession>A0ABV7DPE4</accession>
<dbReference type="EMBL" id="JBHRSM010000001">
    <property type="protein sequence ID" value="MFC3084616.1"/>
    <property type="molecule type" value="Genomic_DNA"/>
</dbReference>
<dbReference type="PIRSF" id="PIRSF038980">
    <property type="entry name" value="A2M_bac"/>
    <property type="match status" value="1"/>
</dbReference>
<keyword evidence="4" id="KW-1015">Disulfide bond</keyword>
<dbReference type="PANTHER" id="PTHR40094">
    <property type="entry name" value="ALPHA-2-MACROGLOBULIN HOMOLOG"/>
    <property type="match status" value="1"/>
</dbReference>
<dbReference type="PANTHER" id="PTHR40094:SF1">
    <property type="entry name" value="UBIQUITIN DOMAIN-CONTAINING PROTEIN"/>
    <property type="match status" value="1"/>
</dbReference>
<feature type="chain" id="PRO_5045809088" evidence="5">
    <location>
        <begin position="22"/>
        <end position="1814"/>
    </location>
</feature>
<evidence type="ECO:0000256" key="3">
    <source>
        <dbReference type="ARBA" id="ARBA00022737"/>
    </source>
</evidence>
<dbReference type="InterPro" id="IPR001599">
    <property type="entry name" value="Macroglobln_a2"/>
</dbReference>
<dbReference type="Gene3D" id="3.50.4.10">
    <property type="entry name" value="Hepatocyte Growth Factor"/>
    <property type="match status" value="1"/>
</dbReference>
<dbReference type="InterPro" id="IPR026284">
    <property type="entry name" value="A2MG_proteobact"/>
</dbReference>
<dbReference type="Pfam" id="PF17962">
    <property type="entry name" value="bMG6"/>
    <property type="match status" value="1"/>
</dbReference>
<dbReference type="RefSeq" id="WP_197647625.1">
    <property type="nucleotide sequence ID" value="NZ_JAEACP010000034.1"/>
</dbReference>
<protein>
    <submittedName>
        <fullName evidence="7">Alpha-2-macroglobulin family protein</fullName>
    </submittedName>
</protein>
<dbReference type="InterPro" id="IPR002890">
    <property type="entry name" value="MG2"/>
</dbReference>
<evidence type="ECO:0000256" key="1">
    <source>
        <dbReference type="ARBA" id="ARBA00010556"/>
    </source>
</evidence>
<dbReference type="Pfam" id="PF21142">
    <property type="entry name" value="A2M_bMG2"/>
    <property type="match status" value="1"/>
</dbReference>
<dbReference type="Gene3D" id="2.60.40.1930">
    <property type="match status" value="1"/>
</dbReference>
<reference evidence="8" key="1">
    <citation type="journal article" date="2019" name="Int. J. Syst. Evol. Microbiol.">
        <title>The Global Catalogue of Microorganisms (GCM) 10K type strain sequencing project: providing services to taxonomists for standard genome sequencing and annotation.</title>
        <authorList>
            <consortium name="The Broad Institute Genomics Platform"/>
            <consortium name="The Broad Institute Genome Sequencing Center for Infectious Disease"/>
            <person name="Wu L."/>
            <person name="Ma J."/>
        </authorList>
    </citation>
    <scope>NUCLEOTIDE SEQUENCE [LARGE SCALE GENOMIC DNA]</scope>
    <source>
        <strain evidence="8">KCTC 62102</strain>
    </source>
</reference>
<dbReference type="InterPro" id="IPR047565">
    <property type="entry name" value="Alpha-macroglob_thiol-ester_cl"/>
</dbReference>
<comment type="caution">
    <text evidence="7">The sequence shown here is derived from an EMBL/GenBank/DDBJ whole genome shotgun (WGS) entry which is preliminary data.</text>
</comment>
<dbReference type="Pfam" id="PF11974">
    <property type="entry name" value="bMG3"/>
    <property type="match status" value="1"/>
</dbReference>
<keyword evidence="2 5" id="KW-0732">Signal</keyword>
<dbReference type="SMART" id="SM01360">
    <property type="entry name" value="A2M"/>
    <property type="match status" value="1"/>
</dbReference>
<proteinExistence type="inferred from homology"/>
<keyword evidence="8" id="KW-1185">Reference proteome</keyword>
<dbReference type="InterPro" id="IPR003609">
    <property type="entry name" value="Pan_app"/>
</dbReference>